<evidence type="ECO:0000256" key="1">
    <source>
        <dbReference type="ARBA" id="ARBA00004123"/>
    </source>
</evidence>
<dbReference type="Proteomes" id="UP000677054">
    <property type="component" value="Unassembled WGS sequence"/>
</dbReference>
<dbReference type="PROSITE" id="PS00028">
    <property type="entry name" value="ZINC_FINGER_C2H2_1"/>
    <property type="match status" value="17"/>
</dbReference>
<dbReference type="InterPro" id="IPR003604">
    <property type="entry name" value="Matrin/U1-like-C_Znf_C2H2"/>
</dbReference>
<proteinExistence type="predicted"/>
<evidence type="ECO:0000259" key="12">
    <source>
        <dbReference type="PROSITE" id="PS50157"/>
    </source>
</evidence>
<reference evidence="13" key="1">
    <citation type="submission" date="2020-11" db="EMBL/GenBank/DDBJ databases">
        <authorList>
            <person name="Tran Van P."/>
        </authorList>
    </citation>
    <scope>NUCLEOTIDE SEQUENCE</scope>
</reference>
<dbReference type="GO" id="GO:0005634">
    <property type="term" value="C:nucleus"/>
    <property type="evidence" value="ECO:0007669"/>
    <property type="project" value="UniProtKB-SubCell"/>
</dbReference>
<dbReference type="GO" id="GO:0000981">
    <property type="term" value="F:DNA-binding transcription factor activity, RNA polymerase II-specific"/>
    <property type="evidence" value="ECO:0007669"/>
    <property type="project" value="TreeGrafter"/>
</dbReference>
<dbReference type="PANTHER" id="PTHR24384">
    <property type="entry name" value="FINGER PUTATIVE TRANSCRIPTION FACTOR FAMILY-RELATED"/>
    <property type="match status" value="1"/>
</dbReference>
<dbReference type="AlphaFoldDB" id="A0A7R9A224"/>
<feature type="domain" description="C2H2-type" evidence="12">
    <location>
        <begin position="452"/>
        <end position="480"/>
    </location>
</feature>
<dbReference type="Pfam" id="PF00096">
    <property type="entry name" value="zf-C2H2"/>
    <property type="match status" value="3"/>
</dbReference>
<keyword evidence="14" id="KW-1185">Reference proteome</keyword>
<dbReference type="PANTHER" id="PTHR24384:SF189">
    <property type="entry name" value="C2H2-TYPE DOMAIN-CONTAINING PROTEIN-RELATED"/>
    <property type="match status" value="1"/>
</dbReference>
<dbReference type="EMBL" id="LR899529">
    <property type="protein sequence ID" value="CAD7240167.1"/>
    <property type="molecule type" value="Genomic_DNA"/>
</dbReference>
<sequence>MLFKGRSSKLEDLIKKIHRFQRGEGGSSGWSGISTEGSGSGSGSPGGSIADPDLQDRPPPYHCSFCDKSFARLSYLKKHEQSHGEEMPFKCSFCQRLFKHKRSRDRHIKLHTGDKKYRCHQCDAAFSRRFVLHVGPSDHLKIHVKTHDTGKPFQCTHCNRGYNTAAALTSHMQNHKQANRSLPNSSSPGMESTRETSSPITEQNQDSTEGIEEKAQEEAPTSNGLNGLSGFPCALCPTGFPSIRDVQKHLVMEHNFLDVFPWSLMSTPTAAEVGRTWLCNQCNEGFRDFESFRTHLGGHLESTRHKSLCFECHQEFPDQDSLDSHMVSHYLASTTEYGCQSCQKLFLRPDDLQKHLMDIHALHLYKCSLCQGVFDSKVAIQVHFAVEHSDECKLLKCVVCGAGYKTEAEFHVHVRANHLKKLQPLKCLLCNASFVSPDELHAHVRVSHRREFRCQLCPQAFHVEFLLDRHIETCHQVQNMSAFKCEHCDLDFQSESALSQHRRELHGNRMRTSQSVSLFCAYCNENCKTRSELETHMKGHNHQTGNGKHKCNICDEVYPTAQTLAQHRLVHCQVTTGSTCVTCKVTLGTEQDFLAHQGQHHGMGFPTPCIICRQSLASKAELELHARFHLRQLSRETRPEHVCGLCGGVAFETEQRLQLHLIEHAFEGCAAFTCPMCGSMFTTSAGLHAHLPSHDGGSKPYPCRACPQAFHVGAELENHVALRHEAVKAKVKEQTHLCPVCARTFAKSRHAREHLHTHFSEKGRFRCPDCDRSGEDLLPHTEHMRYQCPRCSSFCKGLDELKLHLRVVHSLDVIPVFNDPKSKDDGETV</sequence>
<dbReference type="SMART" id="SM00355">
    <property type="entry name" value="ZnF_C2H2"/>
    <property type="match status" value="23"/>
</dbReference>
<evidence type="ECO:0000256" key="11">
    <source>
        <dbReference type="SAM" id="MobiDB-lite"/>
    </source>
</evidence>
<evidence type="ECO:0000256" key="9">
    <source>
        <dbReference type="ARBA" id="ARBA00023242"/>
    </source>
</evidence>
<keyword evidence="9" id="KW-0539">Nucleus</keyword>
<keyword evidence="7" id="KW-0238">DNA-binding</keyword>
<feature type="domain" description="C2H2-type" evidence="12">
    <location>
        <begin position="337"/>
        <end position="361"/>
    </location>
</feature>
<evidence type="ECO:0000313" key="14">
    <source>
        <dbReference type="Proteomes" id="UP000677054"/>
    </source>
</evidence>
<evidence type="ECO:0000256" key="4">
    <source>
        <dbReference type="ARBA" id="ARBA00022771"/>
    </source>
</evidence>
<name>A0A7R9A224_9CRUS</name>
<dbReference type="InterPro" id="IPR036236">
    <property type="entry name" value="Znf_C2H2_sf"/>
</dbReference>
<accession>A0A7R9A224</accession>
<gene>
    <name evidence="13" type="ORF">DSTB1V02_LOCUS199</name>
</gene>
<feature type="domain" description="C2H2-type" evidence="12">
    <location>
        <begin position="672"/>
        <end position="699"/>
    </location>
</feature>
<keyword evidence="4 10" id="KW-0863">Zinc-finger</keyword>
<evidence type="ECO:0000256" key="6">
    <source>
        <dbReference type="ARBA" id="ARBA00023015"/>
    </source>
</evidence>
<dbReference type="SMART" id="SM00451">
    <property type="entry name" value="ZnF_U1"/>
    <property type="match status" value="3"/>
</dbReference>
<dbReference type="InterPro" id="IPR050752">
    <property type="entry name" value="C2H2-ZF_domain"/>
</dbReference>
<feature type="region of interest" description="Disordered" evidence="11">
    <location>
        <begin position="22"/>
        <end position="53"/>
    </location>
</feature>
<feature type="domain" description="C2H2-type" evidence="12">
    <location>
        <begin position="736"/>
        <end position="763"/>
    </location>
</feature>
<comment type="subcellular location">
    <subcellularLocation>
        <location evidence="1">Nucleus</location>
    </subcellularLocation>
</comment>
<dbReference type="Gene3D" id="3.30.160.60">
    <property type="entry name" value="Classic Zinc Finger"/>
    <property type="match status" value="10"/>
</dbReference>
<dbReference type="GO" id="GO:0008270">
    <property type="term" value="F:zinc ion binding"/>
    <property type="evidence" value="ECO:0007669"/>
    <property type="project" value="UniProtKB-KW"/>
</dbReference>
<dbReference type="PROSITE" id="PS50157">
    <property type="entry name" value="ZINC_FINGER_C2H2_2"/>
    <property type="match status" value="11"/>
</dbReference>
<feature type="domain" description="C2H2-type" evidence="12">
    <location>
        <begin position="89"/>
        <end position="116"/>
    </location>
</feature>
<keyword evidence="6" id="KW-0805">Transcription regulation</keyword>
<evidence type="ECO:0000256" key="10">
    <source>
        <dbReference type="PROSITE-ProRule" id="PRU00042"/>
    </source>
</evidence>
<feature type="domain" description="C2H2-type" evidence="12">
    <location>
        <begin position="365"/>
        <end position="393"/>
    </location>
</feature>
<evidence type="ECO:0000256" key="8">
    <source>
        <dbReference type="ARBA" id="ARBA00023163"/>
    </source>
</evidence>
<feature type="domain" description="C2H2-type" evidence="12">
    <location>
        <begin position="483"/>
        <end position="511"/>
    </location>
</feature>
<feature type="domain" description="C2H2-type" evidence="12">
    <location>
        <begin position="425"/>
        <end position="453"/>
    </location>
</feature>
<feature type="region of interest" description="Disordered" evidence="11">
    <location>
        <begin position="171"/>
        <end position="225"/>
    </location>
</feature>
<dbReference type="SUPFAM" id="SSF57667">
    <property type="entry name" value="beta-beta-alpha zinc fingers"/>
    <property type="match status" value="8"/>
</dbReference>
<dbReference type="InterPro" id="IPR013087">
    <property type="entry name" value="Znf_C2H2_type"/>
</dbReference>
<dbReference type="OrthoDB" id="10014897at2759"/>
<keyword evidence="5" id="KW-0862">Zinc</keyword>
<dbReference type="FunFam" id="3.30.160.60:FF:000446">
    <property type="entry name" value="Zinc finger protein"/>
    <property type="match status" value="1"/>
</dbReference>
<dbReference type="EMBL" id="CAJPEV010000012">
    <property type="protein sequence ID" value="CAG0878681.1"/>
    <property type="molecule type" value="Genomic_DNA"/>
</dbReference>
<evidence type="ECO:0000256" key="2">
    <source>
        <dbReference type="ARBA" id="ARBA00022723"/>
    </source>
</evidence>
<keyword evidence="2" id="KW-0479">Metal-binding</keyword>
<feature type="domain" description="C2H2-type" evidence="12">
    <location>
        <begin position="701"/>
        <end position="729"/>
    </location>
</feature>
<keyword evidence="8" id="KW-0804">Transcription</keyword>
<evidence type="ECO:0000313" key="13">
    <source>
        <dbReference type="EMBL" id="CAD7240167.1"/>
    </source>
</evidence>
<feature type="domain" description="C2H2-type" evidence="12">
    <location>
        <begin position="153"/>
        <end position="180"/>
    </location>
</feature>
<evidence type="ECO:0000256" key="7">
    <source>
        <dbReference type="ARBA" id="ARBA00023125"/>
    </source>
</evidence>
<feature type="compositionally biased region" description="Polar residues" evidence="11">
    <location>
        <begin position="179"/>
        <end position="208"/>
    </location>
</feature>
<feature type="domain" description="C2H2-type" evidence="12">
    <location>
        <begin position="61"/>
        <end position="88"/>
    </location>
</feature>
<keyword evidence="3" id="KW-0677">Repeat</keyword>
<protein>
    <recommendedName>
        <fullName evidence="12">C2H2-type domain-containing protein</fullName>
    </recommendedName>
</protein>
<dbReference type="GO" id="GO:0000978">
    <property type="term" value="F:RNA polymerase II cis-regulatory region sequence-specific DNA binding"/>
    <property type="evidence" value="ECO:0007669"/>
    <property type="project" value="TreeGrafter"/>
</dbReference>
<organism evidence="13">
    <name type="scientific">Darwinula stevensoni</name>
    <dbReference type="NCBI Taxonomy" id="69355"/>
    <lineage>
        <taxon>Eukaryota</taxon>
        <taxon>Metazoa</taxon>
        <taxon>Ecdysozoa</taxon>
        <taxon>Arthropoda</taxon>
        <taxon>Crustacea</taxon>
        <taxon>Oligostraca</taxon>
        <taxon>Ostracoda</taxon>
        <taxon>Podocopa</taxon>
        <taxon>Podocopida</taxon>
        <taxon>Darwinulocopina</taxon>
        <taxon>Darwinuloidea</taxon>
        <taxon>Darwinulidae</taxon>
        <taxon>Darwinula</taxon>
    </lineage>
</organism>
<evidence type="ECO:0000256" key="5">
    <source>
        <dbReference type="ARBA" id="ARBA00022833"/>
    </source>
</evidence>
<evidence type="ECO:0000256" key="3">
    <source>
        <dbReference type="ARBA" id="ARBA00022737"/>
    </source>
</evidence>